<feature type="domain" description="DUF3854" evidence="1">
    <location>
        <begin position="105"/>
        <end position="232"/>
    </location>
</feature>
<dbReference type="RefSeq" id="WP_186893777.1">
    <property type="nucleotide sequence ID" value="NZ_WJBE01000004.1"/>
</dbReference>
<dbReference type="Proteomes" id="UP000622405">
    <property type="component" value="Unassembled WGS sequence"/>
</dbReference>
<comment type="caution">
    <text evidence="2">The sequence shown here is derived from an EMBL/GenBank/DDBJ whole genome shotgun (WGS) entry which is preliminary data.</text>
</comment>
<sequence length="843" mass="95722">MNLIHRQKLKEKYGVNNQEVINRLEQKGLLISLKREEVCRELNRDDIPCGGLKISYPNAPEMFTIRLDEAFASDTSQKLRRYYKPLGQVNLTYIPDDLVSNYSQQQTLLIVEGEMKALSLASKGLPAIAISGVFCWRCDNNSEKAMLSKKLGSNKTSDIDDNEALVNELKIDFTGKTVILIYDSDIDQEHPSWGAYIRLAEVLYSRGADQVKIFITPALEGMEKTGVDDIFAMGLENNLSDQIILDNLNAQINDAPAYLPKKEGAQRIIDQVTLKGANATRNEKVLATAIVLSRDGLTAATEFSQQYGNQKKPILDEAKKIKKTNDKWYQRKYKTDDLNLLPQIVKQKIWENEEGKLQADLFKDELFTTIFRVFENSGKFYVSDINEIFYHYQNEIINMNSSAFEALFTNKTTFAAKSSDKGKNALERMKAKVREVGLQVVMHHGSYYSRKKKTLYIDIGQGKMLKIDGKTSPETVDVGTDEILFRSRPYFQPCTYVAYDDDDFAAFERLMFGANFSDTSRIQPSYAKIILMAYFLAGLFRELNPTRSILLPKGERGSGKTSLVSNWLRVLEGKEASVLSVDLRNKEQISNILTNELWAVFDNVDAPIDGIEDILASNATGASDQKRVLYLTNETVRYKMIAWTIITTRTPKFLRDDVCDRIIPINLDQLAQKIPENKIINEIDQKRDKFFSIIVDVASEIVKYIAENDISDQMEELRMADFASFLRLYVKSTGLENGDVLCDQICNELIQAQQFLLIDGDPVVEGLIGLLEKNLIEKDKQYKGTEILTKLRTEAKNNQIPFKINDVKELYRILEERSEAIFSIFGITIKTGNLNGSKSVTIL</sequence>
<organism evidence="2 3">
    <name type="scientific">Acetobacterium malicum</name>
    <dbReference type="NCBI Taxonomy" id="52692"/>
    <lineage>
        <taxon>Bacteria</taxon>
        <taxon>Bacillati</taxon>
        <taxon>Bacillota</taxon>
        <taxon>Clostridia</taxon>
        <taxon>Eubacteriales</taxon>
        <taxon>Eubacteriaceae</taxon>
        <taxon>Acetobacterium</taxon>
    </lineage>
</organism>
<dbReference type="Pfam" id="PF12965">
    <property type="entry name" value="DUF3854"/>
    <property type="match status" value="1"/>
</dbReference>
<evidence type="ECO:0000313" key="3">
    <source>
        <dbReference type="Proteomes" id="UP000622405"/>
    </source>
</evidence>
<keyword evidence="3" id="KW-1185">Reference proteome</keyword>
<accession>A0ABR6YVV8</accession>
<protein>
    <submittedName>
        <fullName evidence="2">DUF3854 domain-containing protein</fullName>
    </submittedName>
</protein>
<dbReference type="InterPro" id="IPR024385">
    <property type="entry name" value="DUF3854"/>
</dbReference>
<dbReference type="EMBL" id="WJBE01000004">
    <property type="protein sequence ID" value="MBC3899281.1"/>
    <property type="molecule type" value="Genomic_DNA"/>
</dbReference>
<gene>
    <name evidence="2" type="ORF">GH811_06605</name>
</gene>
<proteinExistence type="predicted"/>
<reference evidence="2 3" key="1">
    <citation type="journal article" date="2020" name="mSystems">
        <title>Defining Genomic and Predicted Metabolic Features of the Acetobacterium Genus.</title>
        <authorList>
            <person name="Ross D.E."/>
            <person name="Marshall C.W."/>
            <person name="Gulliver D."/>
            <person name="May H.D."/>
            <person name="Norman R.S."/>
        </authorList>
    </citation>
    <scope>NUCLEOTIDE SEQUENCE [LARGE SCALE GENOMIC DNA]</scope>
    <source>
        <strain evidence="2 3">DSM 4132</strain>
    </source>
</reference>
<evidence type="ECO:0000313" key="2">
    <source>
        <dbReference type="EMBL" id="MBC3899281.1"/>
    </source>
</evidence>
<name>A0ABR6YVV8_9FIRM</name>
<evidence type="ECO:0000259" key="1">
    <source>
        <dbReference type="Pfam" id="PF12965"/>
    </source>
</evidence>